<keyword evidence="1 3" id="KW-0808">Transferase</keyword>
<dbReference type="FunFam" id="3.40.50.2000:FF:000119">
    <property type="entry name" value="Glycosyl transferase group 1"/>
    <property type="match status" value="1"/>
</dbReference>
<dbReference type="EC" id="2.4.1.-" evidence="3"/>
<dbReference type="Proteomes" id="UP000561045">
    <property type="component" value="Unassembled WGS sequence"/>
</dbReference>
<feature type="domain" description="Glycosyl transferase family 1" evidence="2">
    <location>
        <begin position="200"/>
        <end position="354"/>
    </location>
</feature>
<evidence type="ECO:0000259" key="2">
    <source>
        <dbReference type="Pfam" id="PF00534"/>
    </source>
</evidence>
<dbReference type="GO" id="GO:0009103">
    <property type="term" value="P:lipopolysaccharide biosynthetic process"/>
    <property type="evidence" value="ECO:0007669"/>
    <property type="project" value="TreeGrafter"/>
</dbReference>
<evidence type="ECO:0000313" key="3">
    <source>
        <dbReference type="EMBL" id="MBB4012823.1"/>
    </source>
</evidence>
<dbReference type="AlphaFoldDB" id="A0A840BJM1"/>
<keyword evidence="3" id="KW-0328">Glycosyltransferase</keyword>
<dbReference type="GO" id="GO:0016757">
    <property type="term" value="F:glycosyltransferase activity"/>
    <property type="evidence" value="ECO:0007669"/>
    <property type="project" value="UniProtKB-KW"/>
</dbReference>
<dbReference type="RefSeq" id="WP_183634600.1">
    <property type="nucleotide sequence ID" value="NZ_BAABLE010000011.1"/>
</dbReference>
<dbReference type="EMBL" id="JACIET010000001">
    <property type="protein sequence ID" value="MBB4012823.1"/>
    <property type="molecule type" value="Genomic_DNA"/>
</dbReference>
<comment type="caution">
    <text evidence="3">The sequence shown here is derived from an EMBL/GenBank/DDBJ whole genome shotgun (WGS) entry which is preliminary data.</text>
</comment>
<evidence type="ECO:0000256" key="1">
    <source>
        <dbReference type="ARBA" id="ARBA00022679"/>
    </source>
</evidence>
<dbReference type="Gene3D" id="3.40.50.2000">
    <property type="entry name" value="Glycogen Phosphorylase B"/>
    <property type="match status" value="2"/>
</dbReference>
<dbReference type="SUPFAM" id="SSF53756">
    <property type="entry name" value="UDP-Glycosyltransferase/glycogen phosphorylase"/>
    <property type="match status" value="1"/>
</dbReference>
<evidence type="ECO:0000313" key="4">
    <source>
        <dbReference type="Proteomes" id="UP000561045"/>
    </source>
</evidence>
<name>A0A840BJM1_9RHOO</name>
<dbReference type="CDD" id="cd03809">
    <property type="entry name" value="GT4_MtfB-like"/>
    <property type="match status" value="1"/>
</dbReference>
<proteinExistence type="predicted"/>
<dbReference type="Pfam" id="PF00534">
    <property type="entry name" value="Glycos_transf_1"/>
    <property type="match status" value="1"/>
</dbReference>
<protein>
    <submittedName>
        <fullName evidence="3">Alpha-1,3-rhamnosyl/mannosyltransferase</fullName>
        <ecNumber evidence="3">2.4.1.-</ecNumber>
    </submittedName>
</protein>
<sequence>MKLIFDVDAVRPPLTGVGRYAWELAQGYAARLPSNRLKLYAAGRWVRDLERRLQGSMAGPALRRRVAALRLAGSAYRRALPLVARMRLRGFEDHVFHGPAYVVPPFAGVSVATIHDLSTYLYPEYHPPERVRHVNRGIENALRHAQFLITDSEHVRRDLIDRFAWSPTQVATIPLGASGHYRPGQRRQAHAYLASLNLEVDAFVLYIGTIEPRKNLEVLLDAYDGLAPTLRRRFPLVFAGYEGWHSEAVHARIARAASEGWARYLGYVDEAMMPALTAAARLFVYPSRYEGFGLPVIEAMASGVPVIAANTSSLPEVTQGAARLLDPDDVAGWRGAIAELLENAHQRMQMREAGLRQATGFTWDRTVDQTLACLQHVATSRGARA</sequence>
<reference evidence="3 4" key="1">
    <citation type="submission" date="2020-08" db="EMBL/GenBank/DDBJ databases">
        <title>Genomic Encyclopedia of Type Strains, Phase IV (KMG-IV): sequencing the most valuable type-strain genomes for metagenomic binning, comparative biology and taxonomic classification.</title>
        <authorList>
            <person name="Goeker M."/>
        </authorList>
    </citation>
    <scope>NUCLEOTIDE SEQUENCE [LARGE SCALE GENOMIC DNA]</scope>
    <source>
        <strain evidence="3 4">DSM 106739</strain>
    </source>
</reference>
<keyword evidence="4" id="KW-1185">Reference proteome</keyword>
<gene>
    <name evidence="3" type="ORF">GGR36_002131</name>
</gene>
<dbReference type="PANTHER" id="PTHR46401:SF2">
    <property type="entry name" value="GLYCOSYLTRANSFERASE WBBK-RELATED"/>
    <property type="match status" value="1"/>
</dbReference>
<dbReference type="InterPro" id="IPR001296">
    <property type="entry name" value="Glyco_trans_1"/>
</dbReference>
<organism evidence="3 4">
    <name type="scientific">Niveibacterium umoris</name>
    <dbReference type="NCBI Taxonomy" id="1193620"/>
    <lineage>
        <taxon>Bacteria</taxon>
        <taxon>Pseudomonadati</taxon>
        <taxon>Pseudomonadota</taxon>
        <taxon>Betaproteobacteria</taxon>
        <taxon>Rhodocyclales</taxon>
        <taxon>Rhodocyclaceae</taxon>
        <taxon>Niveibacterium</taxon>
    </lineage>
</organism>
<dbReference type="PANTHER" id="PTHR46401">
    <property type="entry name" value="GLYCOSYLTRANSFERASE WBBK-RELATED"/>
    <property type="match status" value="1"/>
</dbReference>
<accession>A0A840BJM1</accession>